<proteinExistence type="predicted"/>
<name>A0AAV2P560_9HYME</name>
<evidence type="ECO:0000259" key="3">
    <source>
        <dbReference type="Pfam" id="PF22074"/>
    </source>
</evidence>
<dbReference type="Pfam" id="PF22073">
    <property type="entry name" value="Cep192_D4"/>
    <property type="match status" value="1"/>
</dbReference>
<organism evidence="4 5">
    <name type="scientific">Lasius platythorax</name>
    <dbReference type="NCBI Taxonomy" id="488582"/>
    <lineage>
        <taxon>Eukaryota</taxon>
        <taxon>Metazoa</taxon>
        <taxon>Ecdysozoa</taxon>
        <taxon>Arthropoda</taxon>
        <taxon>Hexapoda</taxon>
        <taxon>Insecta</taxon>
        <taxon>Pterygota</taxon>
        <taxon>Neoptera</taxon>
        <taxon>Endopterygota</taxon>
        <taxon>Hymenoptera</taxon>
        <taxon>Apocrita</taxon>
        <taxon>Aculeata</taxon>
        <taxon>Formicoidea</taxon>
        <taxon>Formicidae</taxon>
        <taxon>Formicinae</taxon>
        <taxon>Lasius</taxon>
        <taxon>Lasius</taxon>
    </lineage>
</organism>
<dbReference type="InterPro" id="IPR054090">
    <property type="entry name" value="Cep192_Spd-2-like_dom"/>
</dbReference>
<sequence>MFTPIRGYGTLNDSILNTPQPQASSTIRRKSPLESRFNDKHSKDEQNVSHEKELAQNEEDSSLGLLRDASVLTNISTAENEQKLNYPTDAEFENYARKFLQRCSDTKNSSLTIDTNKENNANVQNITGNLPVSNFTLHTNEPCILESDQGCNINCSTNEVSMTNVTFDPNEITARSSDVDGSAKKQSFLSESFNGINFSTEDIMAQVNNEMMAQLNKEEFLSGSKIAEQLSIDEARWQQDRTYLMPIMNTEKQKLDLTSFSGIMGQLDLSTESCAGQRLSIGQYFERKSANIGMLGNDKQVRPNFGLTSETPMKRRNLEPLVDSTIVTDATATLLTESKEERTFVSNARDMDESSIISLSTILSTLQNVNSDTPRRLVDQILMAQKKKKNNTVMQNNTVQETDILPSDRKSMLATPTGNSNKFDEDVLENLSTKLSLDSRTKNEIKSETIKNETVTVKQERSRVLSFASNKDMNVTESLTNIRKEKMLKEEASDKNATSSFNQDAEVSASDATLMFQISKLSSNDKFTLSSHVPSKVDLKNNEESYNDLNIQRKEIKENYISNNMMDSLLSININSEMQPNLNSNVVIGKNTERLCNCIIGMTSEVNIELLNHGNMWITYSLKLNEVLGDTQSIELDIPQDERLIKPNGVQSTKIKVKVTQMCEQIFVALNIILSDMVTKSELYMKHMICVNPEQLNLDIVCDSPKQELDFQYITKDSTKILPIIFHNKNSIDVPIKLFILHDGPKMFSIDFDKSIKLNESHDELTHLILKPHEKFIANIKCEKLQSTSIDFPQKQPQYWRGKLIIHVQCSDGTILFQKEVPLYAQKGTCKIQIVDTEIPIIVPRQQSKVLNIVNSGNVATHVSAAIVPIEGYPNAAQNFSIEPADIFLQVGERSSFSIVYKPQVSDTNSLDNKRCAKVKLVAGNNVYLYIVNAEQKLLESEKENYLRCHTPSNAVSLSPATSPQSVTSSRSGSCDRNSPISTVSSVAVAENTIPIKSTHAALVWNSVKTGKNDIKEFTIRNTSNNKIKIQIDIWDEKKSFKFLGDRQTANTSMILVMQRQELKTLAVIFSPYHTGPVIGKITIKHYIRDGSDSQQFKRIPLYGYGGYSKIKILNIFKALSGKMGLSFGTLYPGTTVLTTDITLQNTGDLHSFAKIKVIPKVISPTMDSNWHVKPKELILNPKETRQVRIEFYPKKEDFTILQRSEVSHVATINITWGDEPTRLRIRRLCNKIKESDSKIKESDNKIKESDNKNENEAFKNIMYPICKAFPGEQVIAGLLSIRDSVQNLNDLCTGVHQHEIMLTMEACADDTLPIHYDADETQMFHSLNDITHVDEAGGASFFASQTMAEYETQCPRLPEEQFTVTPSTVVLKPPLENKATVTILSLFKAAEPFQTSLSDSNYFSVVPAEGMLPSKRSFPLKIQCSQRIERNMQALLEIYTENNKQEVLIKVVKQ</sequence>
<feature type="domain" description="Cep192/Spd-2-like" evidence="2">
    <location>
        <begin position="994"/>
        <end position="1107"/>
    </location>
</feature>
<dbReference type="EMBL" id="OZ034831">
    <property type="protein sequence ID" value="CAL1687999.1"/>
    <property type="molecule type" value="Genomic_DNA"/>
</dbReference>
<evidence type="ECO:0008006" key="6">
    <source>
        <dbReference type="Google" id="ProtNLM"/>
    </source>
</evidence>
<dbReference type="Proteomes" id="UP001497644">
    <property type="component" value="Chromosome 8"/>
</dbReference>
<dbReference type="Pfam" id="PF22074">
    <property type="entry name" value="Cep192_D5"/>
    <property type="match status" value="1"/>
</dbReference>
<feature type="region of interest" description="Disordered" evidence="1">
    <location>
        <begin position="956"/>
        <end position="980"/>
    </location>
</feature>
<feature type="compositionally biased region" description="Basic and acidic residues" evidence="1">
    <location>
        <begin position="31"/>
        <end position="55"/>
    </location>
</feature>
<dbReference type="Gene3D" id="2.60.40.10">
    <property type="entry name" value="Immunoglobulins"/>
    <property type="match status" value="1"/>
</dbReference>
<evidence type="ECO:0000256" key="1">
    <source>
        <dbReference type="SAM" id="MobiDB-lite"/>
    </source>
</evidence>
<protein>
    <recommendedName>
        <fullName evidence="6">Centrosomal protein of 192 kDa</fullName>
    </recommendedName>
</protein>
<feature type="compositionally biased region" description="Polar residues" evidence="1">
    <location>
        <begin position="11"/>
        <end position="26"/>
    </location>
</feature>
<evidence type="ECO:0000313" key="4">
    <source>
        <dbReference type="EMBL" id="CAL1687999.1"/>
    </source>
</evidence>
<feature type="region of interest" description="Disordered" evidence="1">
    <location>
        <begin position="8"/>
        <end position="62"/>
    </location>
</feature>
<dbReference type="InterPro" id="IPR054091">
    <property type="entry name" value="Cep192-like_D5"/>
</dbReference>
<accession>A0AAV2P560</accession>
<gene>
    <name evidence="4" type="ORF">LPLAT_LOCUS13150</name>
</gene>
<keyword evidence="5" id="KW-1185">Reference proteome</keyword>
<reference evidence="4" key="1">
    <citation type="submission" date="2024-04" db="EMBL/GenBank/DDBJ databases">
        <authorList>
            <consortium name="Molecular Ecology Group"/>
        </authorList>
    </citation>
    <scope>NUCLEOTIDE SEQUENCE</scope>
</reference>
<evidence type="ECO:0000313" key="5">
    <source>
        <dbReference type="Proteomes" id="UP001497644"/>
    </source>
</evidence>
<feature type="domain" description="Cep192-like" evidence="3">
    <location>
        <begin position="1118"/>
        <end position="1249"/>
    </location>
</feature>
<evidence type="ECO:0000259" key="2">
    <source>
        <dbReference type="Pfam" id="PF22073"/>
    </source>
</evidence>
<dbReference type="InterPro" id="IPR013783">
    <property type="entry name" value="Ig-like_fold"/>
</dbReference>